<protein>
    <submittedName>
        <fullName evidence="1">Uncharacterized protein</fullName>
    </submittedName>
</protein>
<dbReference type="OrthoDB" id="102377at2157"/>
<dbReference type="GeneID" id="15393714"/>
<dbReference type="AlphaFoldDB" id="N0BNY3"/>
<evidence type="ECO:0000313" key="1">
    <source>
        <dbReference type="EMBL" id="AGK62040.1"/>
    </source>
</evidence>
<proteinExistence type="predicted"/>
<accession>N0BNY3</accession>
<organism evidence="1 2">
    <name type="scientific">Archaeoglobus sulfaticallidus PM70-1</name>
    <dbReference type="NCBI Taxonomy" id="387631"/>
    <lineage>
        <taxon>Archaea</taxon>
        <taxon>Methanobacteriati</taxon>
        <taxon>Methanobacteriota</taxon>
        <taxon>Archaeoglobi</taxon>
        <taxon>Archaeoglobales</taxon>
        <taxon>Archaeoglobaceae</taxon>
        <taxon>Archaeoglobus</taxon>
    </lineage>
</organism>
<dbReference type="KEGG" id="ast:Asulf_02080"/>
<evidence type="ECO:0000313" key="2">
    <source>
        <dbReference type="Proteomes" id="UP000013307"/>
    </source>
</evidence>
<sequence>MQQISKLKLYLMLKLAGFRVRKLFTPYGEIFIAKRAGNSICVATGNTIPLAEIKIEFRPQKRNIILTNSEGMSKYETMNLEEFISFLTGFKENIDERCKEIVDFDVVDEFIGSYRDQTKAVAILNSALLMYIYGEFPEVYVHTKEFRQRLEIKPDIAMLEELKNLGMAYSHPKERNVPARMNYLTEDGRDLAREFLYRKIDVNRDELNRIVDKIGRKEVFLICCGTIGKSGMSLEVRQPDSDLSVKYGDRYSLIPMLHIRRFDFEKLKEIYTKFQLFSRFMADFVIYDESVRLFSELEKIGLASKVRKFSKLGVEIGEFYKAPLELCEYLMDICYFDVPENVIDSFMNAFASLCLQKSDLAGERRLRELFMAMDEDFDRVSMVENPSIEISELVSRILG</sequence>
<keyword evidence="2" id="KW-1185">Reference proteome</keyword>
<dbReference type="eggNOG" id="arCOG10161">
    <property type="taxonomic scope" value="Archaea"/>
</dbReference>
<dbReference type="Proteomes" id="UP000013307">
    <property type="component" value="Chromosome"/>
</dbReference>
<gene>
    <name evidence="1" type="ORF">Asulf_02080</name>
</gene>
<reference evidence="1 2" key="1">
    <citation type="journal article" date="2013" name="Genome Announc.">
        <title>Complete Genome Sequence of the Thermophilic and Facultatively Chemolithoautotrophic Sulfate Reducer Archaeoglobus sulfaticallidus Strain PM70-1T.</title>
        <authorList>
            <person name="Stokke R."/>
            <person name="Hocking W.P."/>
            <person name="Steinsbu B.O."/>
            <person name="Steen I.H."/>
        </authorList>
    </citation>
    <scope>NUCLEOTIDE SEQUENCE [LARGE SCALE GENOMIC DNA]</scope>
    <source>
        <strain evidence="1">PM70-1</strain>
    </source>
</reference>
<name>N0BNY3_9EURY</name>
<dbReference type="EMBL" id="CP005290">
    <property type="protein sequence ID" value="AGK62040.1"/>
    <property type="molecule type" value="Genomic_DNA"/>
</dbReference>
<dbReference type="RefSeq" id="WP_015591636.1">
    <property type="nucleotide sequence ID" value="NC_021169.1"/>
</dbReference>
<dbReference type="HOGENOM" id="CLU_690022_0_0_2"/>